<dbReference type="RefSeq" id="WP_090206351.1">
    <property type="nucleotide sequence ID" value="NZ_FOZM01000001.1"/>
</dbReference>
<keyword evidence="5 12" id="KW-0444">Lipid biosynthesis</keyword>
<dbReference type="Pfam" id="PF03331">
    <property type="entry name" value="LpxC"/>
    <property type="match status" value="1"/>
</dbReference>
<protein>
    <recommendedName>
        <fullName evidence="4 12">UDP-3-O-acyl-N-acetylglucosamine deacetylase</fullName>
        <shortName evidence="12">UDP-3-O-acyl-GlcNAc deacetylase</shortName>
        <ecNumber evidence="4 12">3.5.1.108</ecNumber>
    </recommendedName>
    <alternativeName>
        <fullName evidence="12">UDP-3-O-[R-3-hydroxymyristoyl]-N-acetylglucosamine deacetylase</fullName>
    </alternativeName>
</protein>
<gene>
    <name evidence="12" type="primary">lpxC</name>
    <name evidence="13" type="ORF">SAMN05444714_1691</name>
</gene>
<feature type="active site" description="Proton donor" evidence="12">
    <location>
        <position position="261"/>
    </location>
</feature>
<keyword evidence="10 12" id="KW-0443">Lipid metabolism</keyword>
<keyword evidence="7 12" id="KW-0479">Metal-binding</keyword>
<comment type="similarity">
    <text evidence="12">Belongs to the LpxC family.</text>
</comment>
<dbReference type="GO" id="GO:0016020">
    <property type="term" value="C:membrane"/>
    <property type="evidence" value="ECO:0007669"/>
    <property type="project" value="GOC"/>
</dbReference>
<dbReference type="SUPFAM" id="SSF54211">
    <property type="entry name" value="Ribosomal protein S5 domain 2-like"/>
    <property type="match status" value="2"/>
</dbReference>
<keyword evidence="6 12" id="KW-0441">Lipid A biosynthesis</keyword>
<feature type="binding site" evidence="12">
    <location>
        <position position="238"/>
    </location>
    <ligand>
        <name>Zn(2+)</name>
        <dbReference type="ChEBI" id="CHEBI:29105"/>
    </ligand>
</feature>
<sequence>MQTTLRNTTSFEGTGLHTGAPVRVVVHPAPANHGIAFRRVDQTGKPVLQALWSDVVVSPLNTRLTNRDGVTVSTIEHMMAALAGCGIHNALIDVDGPEVPILDGSAAVFVRGFVATGLQRLSAPLRAIEVVREVSVKEGEVFASLSPSTSLQIDFEINFSDAAIGHQKKTLNMANGAFVRELCDSRTFCRSADVEAMRANGLALGGSVENAVVVDGEKVLTPGGLRHSDEAVRHKMLDALGDLYTAGAPILGRYTGRRAGHAMTNKLLRALFDTPDAWRWVDCDHRIAARLPGVGVTAADLEAVA</sequence>
<dbReference type="PANTHER" id="PTHR33694">
    <property type="entry name" value="UDP-3-O-ACYL-N-ACETYLGLUCOSAMINE DEACETYLASE 1, MITOCHONDRIAL-RELATED"/>
    <property type="match status" value="1"/>
</dbReference>
<dbReference type="GO" id="GO:0046872">
    <property type="term" value="F:metal ion binding"/>
    <property type="evidence" value="ECO:0007669"/>
    <property type="project" value="UniProtKB-KW"/>
</dbReference>
<proteinExistence type="inferred from homology"/>
<organism evidence="13 14">
    <name type="scientific">Yoonia litorea</name>
    <dbReference type="NCBI Taxonomy" id="1123755"/>
    <lineage>
        <taxon>Bacteria</taxon>
        <taxon>Pseudomonadati</taxon>
        <taxon>Pseudomonadota</taxon>
        <taxon>Alphaproteobacteria</taxon>
        <taxon>Rhodobacterales</taxon>
        <taxon>Paracoccaceae</taxon>
        <taxon>Yoonia</taxon>
    </lineage>
</organism>
<evidence type="ECO:0000256" key="1">
    <source>
        <dbReference type="ARBA" id="ARBA00001947"/>
    </source>
</evidence>
<dbReference type="AlphaFoldDB" id="A0A1I6MF94"/>
<dbReference type="PANTHER" id="PTHR33694:SF1">
    <property type="entry name" value="UDP-3-O-ACYL-N-ACETYLGLUCOSAMINE DEACETYLASE 1, MITOCHONDRIAL-RELATED"/>
    <property type="match status" value="1"/>
</dbReference>
<dbReference type="OrthoDB" id="9802746at2"/>
<dbReference type="Gene3D" id="3.30.230.20">
    <property type="entry name" value="lpxc deacetylase, domain 1"/>
    <property type="match status" value="1"/>
</dbReference>
<evidence type="ECO:0000256" key="6">
    <source>
        <dbReference type="ARBA" id="ARBA00022556"/>
    </source>
</evidence>
<dbReference type="InterPro" id="IPR011334">
    <property type="entry name" value="UDP-acyl_GlcNac_deAcase_C"/>
</dbReference>
<dbReference type="NCBIfam" id="TIGR00325">
    <property type="entry name" value="lpxC"/>
    <property type="match status" value="1"/>
</dbReference>
<evidence type="ECO:0000313" key="13">
    <source>
        <dbReference type="EMBL" id="SFS14389.1"/>
    </source>
</evidence>
<dbReference type="Gene3D" id="3.30.1700.10">
    <property type="entry name" value="lpxc deacetylase, domain 2"/>
    <property type="match status" value="1"/>
</dbReference>
<evidence type="ECO:0000256" key="7">
    <source>
        <dbReference type="ARBA" id="ARBA00022723"/>
    </source>
</evidence>
<evidence type="ECO:0000256" key="8">
    <source>
        <dbReference type="ARBA" id="ARBA00022801"/>
    </source>
</evidence>
<dbReference type="EMBL" id="FOZM01000001">
    <property type="protein sequence ID" value="SFS14389.1"/>
    <property type="molecule type" value="Genomic_DNA"/>
</dbReference>
<accession>A0A1I6MF94</accession>
<evidence type="ECO:0000256" key="11">
    <source>
        <dbReference type="ARBA" id="ARBA00024535"/>
    </source>
</evidence>
<dbReference type="InterPro" id="IPR020568">
    <property type="entry name" value="Ribosomal_Su5_D2-typ_SF"/>
</dbReference>
<evidence type="ECO:0000256" key="3">
    <source>
        <dbReference type="ARBA" id="ARBA00005002"/>
    </source>
</evidence>
<name>A0A1I6MF94_9RHOB</name>
<keyword evidence="8 12" id="KW-0378">Hydrolase</keyword>
<evidence type="ECO:0000313" key="14">
    <source>
        <dbReference type="Proteomes" id="UP000198926"/>
    </source>
</evidence>
<dbReference type="UniPathway" id="UPA00359">
    <property type="reaction ID" value="UER00478"/>
</dbReference>
<evidence type="ECO:0000256" key="5">
    <source>
        <dbReference type="ARBA" id="ARBA00022516"/>
    </source>
</evidence>
<dbReference type="InterPro" id="IPR015870">
    <property type="entry name" value="UDP-acyl_N-AcGlcN_deAcase_N"/>
</dbReference>
<keyword evidence="9 12" id="KW-0862">Zinc</keyword>
<comment type="cofactor">
    <cofactor evidence="1 12">
        <name>Zn(2+)</name>
        <dbReference type="ChEBI" id="CHEBI:29105"/>
    </cofactor>
</comment>
<comment type="pathway">
    <text evidence="3 12">Glycolipid biosynthesis; lipid IV(A) biosynthesis; lipid IV(A) from (3R)-3-hydroxytetradecanoyl-[acyl-carrier-protein] and UDP-N-acetyl-alpha-D-glucosamine: step 2/6.</text>
</comment>
<dbReference type="GO" id="GO:0103117">
    <property type="term" value="F:UDP-3-O-acyl-N-acetylglucosamine deacetylase activity"/>
    <property type="evidence" value="ECO:0007669"/>
    <property type="project" value="UniProtKB-UniRule"/>
</dbReference>
<dbReference type="EC" id="3.5.1.108" evidence="4 12"/>
<evidence type="ECO:0000256" key="2">
    <source>
        <dbReference type="ARBA" id="ARBA00002923"/>
    </source>
</evidence>
<keyword evidence="14" id="KW-1185">Reference proteome</keyword>
<evidence type="ECO:0000256" key="10">
    <source>
        <dbReference type="ARBA" id="ARBA00023098"/>
    </source>
</evidence>
<evidence type="ECO:0000256" key="12">
    <source>
        <dbReference type="HAMAP-Rule" id="MF_00388"/>
    </source>
</evidence>
<feature type="binding site" evidence="12">
    <location>
        <position position="77"/>
    </location>
    <ligand>
        <name>Zn(2+)</name>
        <dbReference type="ChEBI" id="CHEBI:29105"/>
    </ligand>
</feature>
<evidence type="ECO:0000256" key="4">
    <source>
        <dbReference type="ARBA" id="ARBA00012745"/>
    </source>
</evidence>
<comment type="function">
    <text evidence="2 12">Catalyzes the hydrolysis of UDP-3-O-myristoyl-N-acetylglucosamine to form UDP-3-O-myristoylglucosamine and acetate, the committed step in lipid A biosynthesis.</text>
</comment>
<evidence type="ECO:0000256" key="9">
    <source>
        <dbReference type="ARBA" id="ARBA00022833"/>
    </source>
</evidence>
<dbReference type="STRING" id="1123755.SAMN05444714_1691"/>
<comment type="catalytic activity">
    <reaction evidence="11 12">
        <text>a UDP-3-O-[(3R)-3-hydroxyacyl]-N-acetyl-alpha-D-glucosamine + H2O = a UDP-3-O-[(3R)-3-hydroxyacyl]-alpha-D-glucosamine + acetate</text>
        <dbReference type="Rhea" id="RHEA:67816"/>
        <dbReference type="ChEBI" id="CHEBI:15377"/>
        <dbReference type="ChEBI" id="CHEBI:30089"/>
        <dbReference type="ChEBI" id="CHEBI:137740"/>
        <dbReference type="ChEBI" id="CHEBI:173225"/>
        <dbReference type="EC" id="3.5.1.108"/>
    </reaction>
</comment>
<reference evidence="13 14" key="1">
    <citation type="submission" date="2016-10" db="EMBL/GenBank/DDBJ databases">
        <authorList>
            <person name="de Groot N.N."/>
        </authorList>
    </citation>
    <scope>NUCLEOTIDE SEQUENCE [LARGE SCALE GENOMIC DNA]</scope>
    <source>
        <strain evidence="13 14">DSM 29433</strain>
    </source>
</reference>
<feature type="binding site" evidence="12">
    <location>
        <position position="234"/>
    </location>
    <ligand>
        <name>Zn(2+)</name>
        <dbReference type="ChEBI" id="CHEBI:29105"/>
    </ligand>
</feature>
<dbReference type="InterPro" id="IPR004463">
    <property type="entry name" value="UDP-acyl_GlcNac_deAcase"/>
</dbReference>
<dbReference type="HAMAP" id="MF_00388">
    <property type="entry name" value="LpxC"/>
    <property type="match status" value="1"/>
</dbReference>
<dbReference type="Proteomes" id="UP000198926">
    <property type="component" value="Unassembled WGS sequence"/>
</dbReference>
<dbReference type="GO" id="GO:0009245">
    <property type="term" value="P:lipid A biosynthetic process"/>
    <property type="evidence" value="ECO:0007669"/>
    <property type="project" value="UniProtKB-UniRule"/>
</dbReference>